<comment type="similarity">
    <text evidence="4 12">Belongs to the DHPS family.</text>
</comment>
<name>A0A1H3HYJ9_9RHOB</name>
<comment type="pathway">
    <text evidence="3 12">Cofactor biosynthesis; tetrahydrofolate biosynthesis; 7,8-dihydrofolate from 2-amino-4-hydroxy-6-hydroxymethyl-7,8-dihydropteridine diphosphate and 4-aminobenzoate: step 1/2.</text>
</comment>
<dbReference type="EC" id="2.5.1.15" evidence="5 12"/>
<evidence type="ECO:0000313" key="15">
    <source>
        <dbReference type="Proteomes" id="UP000199026"/>
    </source>
</evidence>
<dbReference type="NCBIfam" id="TIGR01496">
    <property type="entry name" value="DHPS"/>
    <property type="match status" value="1"/>
</dbReference>
<dbReference type="GO" id="GO:0005829">
    <property type="term" value="C:cytosol"/>
    <property type="evidence" value="ECO:0007669"/>
    <property type="project" value="TreeGrafter"/>
</dbReference>
<evidence type="ECO:0000256" key="7">
    <source>
        <dbReference type="ARBA" id="ARBA00022679"/>
    </source>
</evidence>
<dbReference type="PROSITE" id="PS00793">
    <property type="entry name" value="DHPS_2"/>
    <property type="match status" value="1"/>
</dbReference>
<dbReference type="GeneID" id="78123502"/>
<dbReference type="AlphaFoldDB" id="A0A1H3HYJ9"/>
<dbReference type="CDD" id="cd00739">
    <property type="entry name" value="DHPS"/>
    <property type="match status" value="1"/>
</dbReference>
<evidence type="ECO:0000256" key="3">
    <source>
        <dbReference type="ARBA" id="ARBA00004763"/>
    </source>
</evidence>
<evidence type="ECO:0000256" key="4">
    <source>
        <dbReference type="ARBA" id="ARBA00009503"/>
    </source>
</evidence>
<dbReference type="UniPathway" id="UPA00077">
    <property type="reaction ID" value="UER00156"/>
</dbReference>
<gene>
    <name evidence="14" type="ORF">SAMN05444486_101706</name>
</gene>
<comment type="catalytic activity">
    <reaction evidence="1">
        <text>(7,8-dihydropterin-6-yl)methyl diphosphate + 4-aminobenzoate = 7,8-dihydropteroate + diphosphate</text>
        <dbReference type="Rhea" id="RHEA:19949"/>
        <dbReference type="ChEBI" id="CHEBI:17836"/>
        <dbReference type="ChEBI" id="CHEBI:17839"/>
        <dbReference type="ChEBI" id="CHEBI:33019"/>
        <dbReference type="ChEBI" id="CHEBI:72950"/>
        <dbReference type="EC" id="2.5.1.15"/>
    </reaction>
</comment>
<comment type="cofactor">
    <cofactor evidence="2 12">
        <name>Mg(2+)</name>
        <dbReference type="ChEBI" id="CHEBI:18420"/>
    </cofactor>
</comment>
<keyword evidence="7 12" id="KW-0808">Transferase</keyword>
<evidence type="ECO:0000256" key="12">
    <source>
        <dbReference type="RuleBase" id="RU361205"/>
    </source>
</evidence>
<dbReference type="GO" id="GO:0046654">
    <property type="term" value="P:tetrahydrofolate biosynthetic process"/>
    <property type="evidence" value="ECO:0007669"/>
    <property type="project" value="UniProtKB-UniPathway"/>
</dbReference>
<dbReference type="Proteomes" id="UP000199026">
    <property type="component" value="Unassembled WGS sequence"/>
</dbReference>
<dbReference type="RefSeq" id="WP_375251621.1">
    <property type="nucleotide sequence ID" value="NZ_CALLJM010000011.1"/>
</dbReference>
<keyword evidence="9 12" id="KW-0460">Magnesium</keyword>
<dbReference type="PROSITE" id="PS50972">
    <property type="entry name" value="PTERIN_BINDING"/>
    <property type="match status" value="1"/>
</dbReference>
<sequence>MSIYYYRPLVQTGSERPQGALPLAGGICWFTTVELLERNKPSVFVPASRLPDDVLKRLTAARKEICGLTFETPRLMGILNVTPDSFSDGGRFNGAAMSLLHAKDMVEAGADIIDVGGESTRPGAVEVPREAEIARTAPVIQALRGILDVPISIDTRKAAVAEAAYDAGANMVNDVSGFTFDSALGPFCASNDLPVFVMHSQGEPETMQNNPIYENVIFDVYDFLEARVDALVAAGIARERIVIDPGIGFGKKIEHNLSLMSNLSIFHGLGCAILLGVSRKGFIRTIGGGEEPSARMPGSVALALAGVSQGVQLLRVHDVFETKQALQLWLAVIKGNLR</sequence>
<dbReference type="InterPro" id="IPR045031">
    <property type="entry name" value="DHP_synth-like"/>
</dbReference>
<dbReference type="EMBL" id="FNPR01000001">
    <property type="protein sequence ID" value="SDY19849.1"/>
    <property type="molecule type" value="Genomic_DNA"/>
</dbReference>
<dbReference type="PANTHER" id="PTHR20941:SF1">
    <property type="entry name" value="FOLIC ACID SYNTHESIS PROTEIN FOL1"/>
    <property type="match status" value="1"/>
</dbReference>
<dbReference type="InterPro" id="IPR006390">
    <property type="entry name" value="DHP_synth_dom"/>
</dbReference>
<evidence type="ECO:0000313" key="14">
    <source>
        <dbReference type="EMBL" id="SDY19849.1"/>
    </source>
</evidence>
<organism evidence="14 15">
    <name type="scientific">Lentibacter algarum</name>
    <dbReference type="NCBI Taxonomy" id="576131"/>
    <lineage>
        <taxon>Bacteria</taxon>
        <taxon>Pseudomonadati</taxon>
        <taxon>Pseudomonadota</taxon>
        <taxon>Alphaproteobacteria</taxon>
        <taxon>Rhodobacterales</taxon>
        <taxon>Roseobacteraceae</taxon>
        <taxon>Lentibacter</taxon>
    </lineage>
</organism>
<dbReference type="GO" id="GO:0046656">
    <property type="term" value="P:folic acid biosynthetic process"/>
    <property type="evidence" value="ECO:0007669"/>
    <property type="project" value="UniProtKB-KW"/>
</dbReference>
<keyword evidence="10 12" id="KW-0289">Folate biosynthesis</keyword>
<comment type="function">
    <text evidence="12">Catalyzes the condensation of para-aminobenzoate (pABA) with 6-hydroxymethyl-7,8-dihydropterin diphosphate (DHPt-PP) to form 7,8-dihydropteroate (H2Pte), the immediate precursor of folate derivatives.</text>
</comment>
<dbReference type="PROSITE" id="PS00792">
    <property type="entry name" value="DHPS_1"/>
    <property type="match status" value="1"/>
</dbReference>
<evidence type="ECO:0000256" key="11">
    <source>
        <dbReference type="ARBA" id="ARBA00030193"/>
    </source>
</evidence>
<evidence type="ECO:0000256" key="1">
    <source>
        <dbReference type="ARBA" id="ARBA00000012"/>
    </source>
</evidence>
<evidence type="ECO:0000256" key="6">
    <source>
        <dbReference type="ARBA" id="ARBA00016919"/>
    </source>
</evidence>
<feature type="domain" description="Pterin-binding" evidence="13">
    <location>
        <begin position="73"/>
        <end position="327"/>
    </location>
</feature>
<keyword evidence="8 12" id="KW-0479">Metal-binding</keyword>
<dbReference type="GO" id="GO:0004156">
    <property type="term" value="F:dihydropteroate synthase activity"/>
    <property type="evidence" value="ECO:0007669"/>
    <property type="project" value="UniProtKB-EC"/>
</dbReference>
<proteinExistence type="inferred from homology"/>
<dbReference type="STRING" id="576131.SAMN05444486_101706"/>
<evidence type="ECO:0000256" key="9">
    <source>
        <dbReference type="ARBA" id="ARBA00022842"/>
    </source>
</evidence>
<dbReference type="PANTHER" id="PTHR20941">
    <property type="entry name" value="FOLATE SYNTHESIS PROTEINS"/>
    <property type="match status" value="1"/>
</dbReference>
<dbReference type="Pfam" id="PF00809">
    <property type="entry name" value="Pterin_bind"/>
    <property type="match status" value="1"/>
</dbReference>
<accession>A0A1H3HYJ9</accession>
<keyword evidence="15" id="KW-1185">Reference proteome</keyword>
<protein>
    <recommendedName>
        <fullName evidence="6 12">Dihydropteroate synthase</fullName>
        <shortName evidence="12">DHPS</shortName>
        <ecNumber evidence="5 12">2.5.1.15</ecNumber>
    </recommendedName>
    <alternativeName>
        <fullName evidence="11 12">Dihydropteroate pyrophosphorylase</fullName>
    </alternativeName>
</protein>
<evidence type="ECO:0000256" key="8">
    <source>
        <dbReference type="ARBA" id="ARBA00022723"/>
    </source>
</evidence>
<dbReference type="FunFam" id="3.20.20.20:FF:000006">
    <property type="entry name" value="Dihydropteroate synthase"/>
    <property type="match status" value="1"/>
</dbReference>
<dbReference type="InterPro" id="IPR011005">
    <property type="entry name" value="Dihydropteroate_synth-like_sf"/>
</dbReference>
<dbReference type="SUPFAM" id="SSF51717">
    <property type="entry name" value="Dihydropteroate synthetase-like"/>
    <property type="match status" value="1"/>
</dbReference>
<dbReference type="GO" id="GO:0046872">
    <property type="term" value="F:metal ion binding"/>
    <property type="evidence" value="ECO:0007669"/>
    <property type="project" value="UniProtKB-KW"/>
</dbReference>
<evidence type="ECO:0000256" key="5">
    <source>
        <dbReference type="ARBA" id="ARBA00012458"/>
    </source>
</evidence>
<evidence type="ECO:0000256" key="2">
    <source>
        <dbReference type="ARBA" id="ARBA00001946"/>
    </source>
</evidence>
<evidence type="ECO:0000259" key="13">
    <source>
        <dbReference type="PROSITE" id="PS50972"/>
    </source>
</evidence>
<dbReference type="Gene3D" id="3.20.20.20">
    <property type="entry name" value="Dihydropteroate synthase-like"/>
    <property type="match status" value="1"/>
</dbReference>
<reference evidence="14 15" key="1">
    <citation type="submission" date="2016-10" db="EMBL/GenBank/DDBJ databases">
        <authorList>
            <person name="de Groot N.N."/>
        </authorList>
    </citation>
    <scope>NUCLEOTIDE SEQUENCE [LARGE SCALE GENOMIC DNA]</scope>
    <source>
        <strain evidence="14 15">DSM 24677</strain>
    </source>
</reference>
<dbReference type="InterPro" id="IPR000489">
    <property type="entry name" value="Pterin-binding_dom"/>
</dbReference>
<evidence type="ECO:0000256" key="10">
    <source>
        <dbReference type="ARBA" id="ARBA00022909"/>
    </source>
</evidence>